<feature type="compositionally biased region" description="Acidic residues" evidence="2">
    <location>
        <begin position="158"/>
        <end position="182"/>
    </location>
</feature>
<dbReference type="GO" id="GO:0003676">
    <property type="term" value="F:nucleic acid binding"/>
    <property type="evidence" value="ECO:0007669"/>
    <property type="project" value="InterPro"/>
</dbReference>
<evidence type="ECO:0000256" key="2">
    <source>
        <dbReference type="SAM" id="MobiDB-lite"/>
    </source>
</evidence>
<keyword evidence="5" id="KW-1185">Reference proteome</keyword>
<feature type="compositionally biased region" description="Pro residues" evidence="2">
    <location>
        <begin position="184"/>
        <end position="194"/>
    </location>
</feature>
<proteinExistence type="inferred from homology"/>
<comment type="similarity">
    <text evidence="1">Belongs to the Rv1128c/1148c/1588c/1702c/1945/3466 family.</text>
</comment>
<feature type="region of interest" description="Disordered" evidence="2">
    <location>
        <begin position="129"/>
        <end position="198"/>
    </location>
</feature>
<reference evidence="4" key="1">
    <citation type="submission" date="2023-06" db="EMBL/GenBank/DDBJ databases">
        <title>Sysu t00039.</title>
        <authorList>
            <person name="Gao L."/>
            <person name="Fang B.-Z."/>
            <person name="Li W.-J."/>
        </authorList>
    </citation>
    <scope>NUCLEOTIDE SEQUENCE</scope>
    <source>
        <strain evidence="4">SYSU T00039</strain>
    </source>
</reference>
<dbReference type="InterPro" id="IPR003870">
    <property type="entry name" value="DUF222"/>
</dbReference>
<comment type="caution">
    <text evidence="4">The sequence shown here is derived from an EMBL/GenBank/DDBJ whole genome shotgun (WGS) entry which is preliminary data.</text>
</comment>
<dbReference type="InterPro" id="IPR002711">
    <property type="entry name" value="HNH"/>
</dbReference>
<evidence type="ECO:0000313" key="4">
    <source>
        <dbReference type="EMBL" id="MDN4488651.1"/>
    </source>
</evidence>
<dbReference type="RefSeq" id="WP_301120777.1">
    <property type="nucleotide sequence ID" value="NZ_JAUHPX010000006.1"/>
</dbReference>
<dbReference type="Pfam" id="PF01844">
    <property type="entry name" value="HNH"/>
    <property type="match status" value="1"/>
</dbReference>
<dbReference type="AlphaFoldDB" id="A0AAW7M9U0"/>
<dbReference type="SMART" id="SM00507">
    <property type="entry name" value="HNHc"/>
    <property type="match status" value="1"/>
</dbReference>
<dbReference type="CDD" id="cd00085">
    <property type="entry name" value="HNHc"/>
    <property type="match status" value="1"/>
</dbReference>
<protein>
    <submittedName>
        <fullName evidence="4">DUF222 domain-containing protein</fullName>
    </submittedName>
</protein>
<feature type="region of interest" description="Disordered" evidence="2">
    <location>
        <begin position="492"/>
        <end position="543"/>
    </location>
</feature>
<dbReference type="Pfam" id="PF02720">
    <property type="entry name" value="DUF222"/>
    <property type="match status" value="1"/>
</dbReference>
<dbReference type="Proteomes" id="UP001172737">
    <property type="component" value="Unassembled WGS sequence"/>
</dbReference>
<feature type="compositionally biased region" description="Pro residues" evidence="2">
    <location>
        <begin position="139"/>
        <end position="157"/>
    </location>
</feature>
<evidence type="ECO:0000313" key="5">
    <source>
        <dbReference type="Proteomes" id="UP001172737"/>
    </source>
</evidence>
<sequence length="543" mass="58084">MDAAGLFDELPGDTSGEFAAACSRASAALTQMRELAALADMCQADALLAQFDEASTVGREVDLVVARLGRGIERRSEDAPAGGLARRCGHRSTADLMAARRGSTRAEAFRLLGVGRLLEDAENAAAIDELDNGDTDTPNPHPDGAPNPDPDGAPNPDPDGDPDPDGGGDPDGDGEPDPDEATPDPTPTPTPPPPRHPHVAAALAAGDLSVEAASQITVMLDALDGVVDPQVLSDAEEVLVGKAHGLAADRLARIIRQWRARLDPEGHERELTRMRTSRMLRIYDNRAGMTVITGQLDPETAAPIRTALDALVGDDMRRSHDAIGTDTRTTDQMRADALARLARHGLACTATDLPLASVTMVVRIDEASLRDRVGHADLDGSPIPLDPATLRRMAADADIIPAVLGTHGEVLDWGRARRLFTKAQRLALTERDGGCAFCGAPPAWTEVHHIRWWGRDTGPTDLANGILLCRHCHHTIHTQHWDIHATPTSVHFTPPATIDPTRTPRLGGRARFHAPRSHTPQPTHPTHPTQPAEPTKPPRPPDQ</sequence>
<feature type="domain" description="HNH nuclease" evidence="3">
    <location>
        <begin position="423"/>
        <end position="474"/>
    </location>
</feature>
<accession>A0AAW7M9U0</accession>
<name>A0AAW7M9U0_9MICO</name>
<feature type="compositionally biased region" description="Low complexity" evidence="2">
    <location>
        <begin position="518"/>
        <end position="530"/>
    </location>
</feature>
<organism evidence="4 5">
    <name type="scientific">Demequina lignilytica</name>
    <dbReference type="NCBI Taxonomy" id="3051663"/>
    <lineage>
        <taxon>Bacteria</taxon>
        <taxon>Bacillati</taxon>
        <taxon>Actinomycetota</taxon>
        <taxon>Actinomycetes</taxon>
        <taxon>Micrococcales</taxon>
        <taxon>Demequinaceae</taxon>
        <taxon>Demequina</taxon>
    </lineage>
</organism>
<dbReference type="InterPro" id="IPR003615">
    <property type="entry name" value="HNH_nuc"/>
</dbReference>
<feature type="compositionally biased region" description="Pro residues" evidence="2">
    <location>
        <begin position="534"/>
        <end position="543"/>
    </location>
</feature>
<gene>
    <name evidence="4" type="ORF">QQX10_10775</name>
</gene>
<dbReference type="GO" id="GO:0004519">
    <property type="term" value="F:endonuclease activity"/>
    <property type="evidence" value="ECO:0007669"/>
    <property type="project" value="InterPro"/>
</dbReference>
<dbReference type="GO" id="GO:0008270">
    <property type="term" value="F:zinc ion binding"/>
    <property type="evidence" value="ECO:0007669"/>
    <property type="project" value="InterPro"/>
</dbReference>
<evidence type="ECO:0000256" key="1">
    <source>
        <dbReference type="ARBA" id="ARBA00023450"/>
    </source>
</evidence>
<evidence type="ECO:0000259" key="3">
    <source>
        <dbReference type="SMART" id="SM00507"/>
    </source>
</evidence>
<dbReference type="Gene3D" id="1.10.30.50">
    <property type="match status" value="1"/>
</dbReference>
<dbReference type="EMBL" id="JAUHPX010000006">
    <property type="protein sequence ID" value="MDN4488651.1"/>
    <property type="molecule type" value="Genomic_DNA"/>
</dbReference>